<accession>A0A1J5SKQ2</accession>
<dbReference type="InterPro" id="IPR011322">
    <property type="entry name" value="N-reg_PII-like_a/b"/>
</dbReference>
<dbReference type="PANTHER" id="PTHR35983:SF1">
    <property type="entry name" value="UPF0166 PROTEIN TM_0021"/>
    <property type="match status" value="1"/>
</dbReference>
<dbReference type="InterPro" id="IPR003793">
    <property type="entry name" value="UPF0166"/>
</dbReference>
<evidence type="ECO:0000256" key="1">
    <source>
        <dbReference type="ARBA" id="ARBA00010554"/>
    </source>
</evidence>
<gene>
    <name evidence="2" type="ORF">GALL_156480</name>
</gene>
<comment type="caution">
    <text evidence="2">The sequence shown here is derived from an EMBL/GenBank/DDBJ whole genome shotgun (WGS) entry which is preliminary data.</text>
</comment>
<proteinExistence type="inferred from homology"/>
<reference evidence="2" key="1">
    <citation type="submission" date="2016-10" db="EMBL/GenBank/DDBJ databases">
        <title>Sequence of Gallionella enrichment culture.</title>
        <authorList>
            <person name="Poehlein A."/>
            <person name="Muehling M."/>
            <person name="Daniel R."/>
        </authorList>
    </citation>
    <scope>NUCLEOTIDE SEQUENCE</scope>
</reference>
<dbReference type="SUPFAM" id="SSF54913">
    <property type="entry name" value="GlnB-like"/>
    <property type="match status" value="1"/>
</dbReference>
<evidence type="ECO:0000313" key="2">
    <source>
        <dbReference type="EMBL" id="OIR02276.1"/>
    </source>
</evidence>
<dbReference type="Gene3D" id="3.30.70.120">
    <property type="match status" value="1"/>
</dbReference>
<name>A0A1J5SKQ2_9ZZZZ</name>
<protein>
    <submittedName>
        <fullName evidence="2">Uncharacterized protein</fullName>
    </submittedName>
</protein>
<organism evidence="2">
    <name type="scientific">mine drainage metagenome</name>
    <dbReference type="NCBI Taxonomy" id="410659"/>
    <lineage>
        <taxon>unclassified sequences</taxon>
        <taxon>metagenomes</taxon>
        <taxon>ecological metagenomes</taxon>
    </lineage>
</organism>
<dbReference type="Pfam" id="PF02641">
    <property type="entry name" value="DUF190"/>
    <property type="match status" value="1"/>
</dbReference>
<dbReference type="EMBL" id="MLJW01000076">
    <property type="protein sequence ID" value="OIR02276.1"/>
    <property type="molecule type" value="Genomic_DNA"/>
</dbReference>
<comment type="similarity">
    <text evidence="1">Belongs to the UPF0166 family.</text>
</comment>
<dbReference type="PANTHER" id="PTHR35983">
    <property type="entry name" value="UPF0166 PROTEIN TM_0021"/>
    <property type="match status" value="1"/>
</dbReference>
<sequence>MQSVVLRFYVSEIQHHHNELMHEWLLRLAQRLEIPGGSAFRAIAGYGKHGRMHEETFFELAGNLAVAVEFILEAKDADRLMAAVVAEKLQLHYVRYAVESGTT</sequence>
<dbReference type="InterPro" id="IPR015867">
    <property type="entry name" value="N-reg_PII/ATP_PRibTrfase_C"/>
</dbReference>
<dbReference type="AlphaFoldDB" id="A0A1J5SKQ2"/>